<keyword evidence="1" id="KW-0472">Membrane</keyword>
<keyword evidence="1" id="KW-1133">Transmembrane helix</keyword>
<evidence type="ECO:0000313" key="3">
    <source>
        <dbReference type="Proteomes" id="UP000654108"/>
    </source>
</evidence>
<organism evidence="2 3">
    <name type="scientific">Devosia oryzisoli</name>
    <dbReference type="NCBI Taxonomy" id="2774138"/>
    <lineage>
        <taxon>Bacteria</taxon>
        <taxon>Pseudomonadati</taxon>
        <taxon>Pseudomonadota</taxon>
        <taxon>Alphaproteobacteria</taxon>
        <taxon>Hyphomicrobiales</taxon>
        <taxon>Devosiaceae</taxon>
        <taxon>Devosia</taxon>
    </lineage>
</organism>
<sequence length="131" mass="13960">MTKHLIIYAACAVVFFPLDFIWLSTMGKNFYFKELNGLLLDQPNLVIAGLFYLAYLVGVVILVVAPAEGDIMKAAVLGAVLGFVAYGTYDLTNLSTVKGFTPAVAMVDMAWGTALTAVTAAAATWAGRFLA</sequence>
<feature type="transmembrane region" description="Helical" evidence="1">
    <location>
        <begin position="5"/>
        <end position="25"/>
    </location>
</feature>
<dbReference type="RefSeq" id="WP_191772098.1">
    <property type="nucleotide sequence ID" value="NZ_JACYFU010000001.1"/>
</dbReference>
<dbReference type="EMBL" id="JACYFU010000001">
    <property type="protein sequence ID" value="MBD8063974.1"/>
    <property type="molecule type" value="Genomic_DNA"/>
</dbReference>
<name>A0A927FRT0_9HYPH</name>
<keyword evidence="3" id="KW-1185">Reference proteome</keyword>
<feature type="transmembrane region" description="Helical" evidence="1">
    <location>
        <begin position="71"/>
        <end position="89"/>
    </location>
</feature>
<evidence type="ECO:0000313" key="2">
    <source>
        <dbReference type="EMBL" id="MBD8063974.1"/>
    </source>
</evidence>
<proteinExistence type="predicted"/>
<accession>A0A927FRT0</accession>
<feature type="transmembrane region" description="Helical" evidence="1">
    <location>
        <begin position="45"/>
        <end position="64"/>
    </location>
</feature>
<protein>
    <submittedName>
        <fullName evidence="2">DUF2177 family protein</fullName>
    </submittedName>
</protein>
<dbReference type="AlphaFoldDB" id="A0A927FRT0"/>
<keyword evidence="1" id="KW-0812">Transmembrane</keyword>
<dbReference type="InterPro" id="IPR018687">
    <property type="entry name" value="DUF2177_membr"/>
</dbReference>
<feature type="transmembrane region" description="Helical" evidence="1">
    <location>
        <begin position="109"/>
        <end position="130"/>
    </location>
</feature>
<reference evidence="2" key="1">
    <citation type="submission" date="2020-09" db="EMBL/GenBank/DDBJ databases">
        <title>Genome seq and assembly of Devosia sp.</title>
        <authorList>
            <person name="Chhetri G."/>
        </authorList>
    </citation>
    <scope>NUCLEOTIDE SEQUENCE</scope>
    <source>
        <strain evidence="2">PTR5</strain>
    </source>
</reference>
<comment type="caution">
    <text evidence="2">The sequence shown here is derived from an EMBL/GenBank/DDBJ whole genome shotgun (WGS) entry which is preliminary data.</text>
</comment>
<evidence type="ECO:0000256" key="1">
    <source>
        <dbReference type="SAM" id="Phobius"/>
    </source>
</evidence>
<gene>
    <name evidence="2" type="ORF">IC608_00605</name>
</gene>
<dbReference type="Proteomes" id="UP000654108">
    <property type="component" value="Unassembled WGS sequence"/>
</dbReference>
<dbReference type="Pfam" id="PF09945">
    <property type="entry name" value="DUF2177"/>
    <property type="match status" value="1"/>
</dbReference>